<dbReference type="InterPro" id="IPR055804">
    <property type="entry name" value="DUF7380"/>
</dbReference>
<feature type="domain" description="DUF4209" evidence="1">
    <location>
        <begin position="474"/>
        <end position="563"/>
    </location>
</feature>
<accession>A0ABW4DZV6</accession>
<proteinExistence type="predicted"/>
<evidence type="ECO:0000313" key="4">
    <source>
        <dbReference type="Proteomes" id="UP001597302"/>
    </source>
</evidence>
<dbReference type="RefSeq" id="WP_131575686.1">
    <property type="nucleotide sequence ID" value="NZ_CBCSAJ010000042.1"/>
</dbReference>
<dbReference type="Proteomes" id="UP001597302">
    <property type="component" value="Unassembled WGS sequence"/>
</dbReference>
<comment type="caution">
    <text evidence="3">The sequence shown here is derived from an EMBL/GenBank/DDBJ whole genome shotgun (WGS) entry which is preliminary data.</text>
</comment>
<dbReference type="EMBL" id="JBHTOQ010000027">
    <property type="protein sequence ID" value="MFD1482258.1"/>
    <property type="molecule type" value="Genomic_DNA"/>
</dbReference>
<name>A0ABW4DZV6_9RHOB</name>
<evidence type="ECO:0000259" key="2">
    <source>
        <dbReference type="Pfam" id="PF24098"/>
    </source>
</evidence>
<gene>
    <name evidence="3" type="ORF">ACFQ5P_13260</name>
</gene>
<sequence length="593" mass="67476">MSLPTPTDIMDALNKAKEPEAHSYASVFSSRKTAPDDGWALLDAIFGLHERLDNADEPFGPMFTMGSRRSFLPQDLSDEQLDWLSELEQEVQDPEFCARLADMLWLCKKDGKAARRAVRYYLDAGLAVENLDHWPTSVDRYTRSYRLATQLGRKSELRDQVLSFLLDRLRVHRGDDPRWFSLRIMLLLYEARHGAHDELLVFAQTAVARAEREGDFRRQRDYLNFIVKLHHREKDTDAEEEARVDVAQSFKAEAEAVETEGTGINSHHFWEEAVKAYRERASLKDQVPTLQKRLAAAGRAVIESMKEHSHSTDISELVKHLQAQFTEQSADVALCRFVMFGLNQPDTMKEEVEKSRHEFIASMFHTRIFDYEGRTVAVAPGGLSPDDPGYEERVKADVQRNMGLQRGFAAQAQIAVALRIITSEHIIDAAFLGEKLADSKFIPEGRLEHYAQGLSYGFEWKFDHSTLFLIPQFEAGLRNIATQLGLIPRNVQPSGVEEAWTLDRLLSEADMVATLGPALIFELRSLLIEQFGPKFRHNVSHGLVPPAALQGTDAMYAWWLFLRLCVVPTNHFQKFAVQHINDASQEEAKEEPL</sequence>
<dbReference type="InterPro" id="IPR025209">
    <property type="entry name" value="DUF4209"/>
</dbReference>
<organism evidence="3 4">
    <name type="scientific">Paracoccus nototheniae</name>
    <dbReference type="NCBI Taxonomy" id="2489002"/>
    <lineage>
        <taxon>Bacteria</taxon>
        <taxon>Pseudomonadati</taxon>
        <taxon>Pseudomonadota</taxon>
        <taxon>Alphaproteobacteria</taxon>
        <taxon>Rhodobacterales</taxon>
        <taxon>Paracoccaceae</taxon>
        <taxon>Paracoccus</taxon>
    </lineage>
</organism>
<protein>
    <submittedName>
        <fullName evidence="3">DUF4209 domain-containing protein</fullName>
    </submittedName>
</protein>
<reference evidence="4" key="1">
    <citation type="journal article" date="2019" name="Int. J. Syst. Evol. Microbiol.">
        <title>The Global Catalogue of Microorganisms (GCM) 10K type strain sequencing project: providing services to taxonomists for standard genome sequencing and annotation.</title>
        <authorList>
            <consortium name="The Broad Institute Genomics Platform"/>
            <consortium name="The Broad Institute Genome Sequencing Center for Infectious Disease"/>
            <person name="Wu L."/>
            <person name="Ma J."/>
        </authorList>
    </citation>
    <scope>NUCLEOTIDE SEQUENCE [LARGE SCALE GENOMIC DNA]</scope>
    <source>
        <strain evidence="4">CCM 8875</strain>
    </source>
</reference>
<keyword evidence="4" id="KW-1185">Reference proteome</keyword>
<evidence type="ECO:0000313" key="3">
    <source>
        <dbReference type="EMBL" id="MFD1482258.1"/>
    </source>
</evidence>
<dbReference type="Pfam" id="PF24098">
    <property type="entry name" value="DUF7380"/>
    <property type="match status" value="1"/>
</dbReference>
<dbReference type="Pfam" id="PF13910">
    <property type="entry name" value="DUF4209"/>
    <property type="match status" value="1"/>
</dbReference>
<feature type="domain" description="DUF7380" evidence="2">
    <location>
        <begin position="8"/>
        <end position="159"/>
    </location>
</feature>
<evidence type="ECO:0000259" key="1">
    <source>
        <dbReference type="Pfam" id="PF13910"/>
    </source>
</evidence>